<dbReference type="InterPro" id="IPR027396">
    <property type="entry name" value="DsrEFH-like"/>
</dbReference>
<evidence type="ECO:0000313" key="3">
    <source>
        <dbReference type="Proteomes" id="UP000272690"/>
    </source>
</evidence>
<sequence>MSKLAFIFRHPPYGSASAREGLDALLAATAFCEEEEIAVFFFDDGLLNLLREQQPEQILQKDTASAFKLLDLYDIEQRYVCADSLQRFSLTPQDLLVDCRPLPRAQLLAMLQQSEKILTF</sequence>
<dbReference type="EMBL" id="LR134327">
    <property type="protein sequence ID" value="VEF43095.1"/>
    <property type="molecule type" value="Genomic_DNA"/>
</dbReference>
<dbReference type="Proteomes" id="UP000272690">
    <property type="component" value="Chromosome"/>
</dbReference>
<comment type="similarity">
    <text evidence="1">Belongs to the DsrF/TusC family.</text>
</comment>
<dbReference type="PANTHER" id="PTHR38780:SF1">
    <property type="entry name" value="PROTEIN TUSC"/>
    <property type="match status" value="1"/>
</dbReference>
<dbReference type="SUPFAM" id="SSF75169">
    <property type="entry name" value="DsrEFH-like"/>
    <property type="match status" value="1"/>
</dbReference>
<gene>
    <name evidence="2" type="primary">tusC</name>
    <name evidence="2" type="ORF">NCTC5906_01291</name>
</gene>
<evidence type="ECO:0000313" key="2">
    <source>
        <dbReference type="EMBL" id="VEF43095.1"/>
    </source>
</evidence>
<dbReference type="NCBIfam" id="TIGR03010">
    <property type="entry name" value="sulf_tusC_dsrF"/>
    <property type="match status" value="1"/>
</dbReference>
<accession>A0A3S4TZZ0</accession>
<evidence type="ECO:0000256" key="1">
    <source>
        <dbReference type="ARBA" id="ARBA00005996"/>
    </source>
</evidence>
<dbReference type="NCBIfam" id="NF001238">
    <property type="entry name" value="PRK00211.1"/>
    <property type="match status" value="1"/>
</dbReference>
<dbReference type="AlphaFoldDB" id="A0A3S4TZZ0"/>
<dbReference type="PANTHER" id="PTHR38780">
    <property type="entry name" value="PROTEIN TUSC"/>
    <property type="match status" value="1"/>
</dbReference>
<dbReference type="InterPro" id="IPR017462">
    <property type="entry name" value="Sulphur_relay_TusC/DsrF"/>
</dbReference>
<dbReference type="RefSeq" id="WP_005704638.1">
    <property type="nucleotide sequence ID" value="NZ_AEWB02000020.1"/>
</dbReference>
<organism evidence="2 3">
    <name type="scientific">Aggregatibacter aphrophilus ATCC 33389</name>
    <dbReference type="NCBI Taxonomy" id="985008"/>
    <lineage>
        <taxon>Bacteria</taxon>
        <taxon>Pseudomonadati</taxon>
        <taxon>Pseudomonadota</taxon>
        <taxon>Gammaproteobacteria</taxon>
        <taxon>Pasteurellales</taxon>
        <taxon>Pasteurellaceae</taxon>
        <taxon>Aggregatibacter</taxon>
    </lineage>
</organism>
<dbReference type="Gene3D" id="3.40.1260.10">
    <property type="entry name" value="DsrEFH-like"/>
    <property type="match status" value="1"/>
</dbReference>
<name>A0A3S4TZZ0_AGGAP</name>
<reference evidence="2 3" key="1">
    <citation type="submission" date="2018-12" db="EMBL/GenBank/DDBJ databases">
        <authorList>
            <consortium name="Pathogen Informatics"/>
        </authorList>
    </citation>
    <scope>NUCLEOTIDE SEQUENCE [LARGE SCALE GENOMIC DNA]</scope>
    <source>
        <strain evidence="2 3">NCTC5906</strain>
    </source>
</reference>
<proteinExistence type="inferred from homology"/>
<dbReference type="OrthoDB" id="9789418at2"/>
<dbReference type="InterPro" id="IPR003787">
    <property type="entry name" value="Sulphur_relay_DsrE/F-like"/>
</dbReference>
<protein>
    <submittedName>
        <fullName evidence="2">tRNA 2-thiouridine synthesizing protein C</fullName>
    </submittedName>
</protein>
<dbReference type="Pfam" id="PF02635">
    <property type="entry name" value="DsrE"/>
    <property type="match status" value="1"/>
</dbReference>
<dbReference type="GeneID" id="49635701"/>